<evidence type="ECO:0000256" key="2">
    <source>
        <dbReference type="ARBA" id="ARBA00023125"/>
    </source>
</evidence>
<name>A0A0R1ZE70_9LACO</name>
<dbReference type="Proteomes" id="UP000051291">
    <property type="component" value="Unassembled WGS sequence"/>
</dbReference>
<dbReference type="NCBIfam" id="NF033788">
    <property type="entry name" value="HTH_metalloreg"/>
    <property type="match status" value="1"/>
</dbReference>
<dbReference type="AlphaFoldDB" id="A0A0R1ZE70"/>
<evidence type="ECO:0000313" key="6">
    <source>
        <dbReference type="Proteomes" id="UP000051291"/>
    </source>
</evidence>
<protein>
    <recommendedName>
        <fullName evidence="4">HTH arsR-type domain-containing protein</fullName>
    </recommendedName>
</protein>
<dbReference type="SMART" id="SM00418">
    <property type="entry name" value="HTH_ARSR"/>
    <property type="match status" value="1"/>
</dbReference>
<dbReference type="EMBL" id="AYYZ01000011">
    <property type="protein sequence ID" value="KRM52961.1"/>
    <property type="molecule type" value="Genomic_DNA"/>
</dbReference>
<keyword evidence="3" id="KW-0804">Transcription</keyword>
<dbReference type="PROSITE" id="PS50987">
    <property type="entry name" value="HTH_ARSR_2"/>
    <property type="match status" value="1"/>
</dbReference>
<dbReference type="PRINTS" id="PR00778">
    <property type="entry name" value="HTHARSR"/>
</dbReference>
<evidence type="ECO:0000256" key="3">
    <source>
        <dbReference type="ARBA" id="ARBA00023163"/>
    </source>
</evidence>
<proteinExistence type="predicted"/>
<evidence type="ECO:0000256" key="1">
    <source>
        <dbReference type="ARBA" id="ARBA00023015"/>
    </source>
</evidence>
<dbReference type="SUPFAM" id="SSF46785">
    <property type="entry name" value="Winged helix' DNA-binding domain"/>
    <property type="match status" value="1"/>
</dbReference>
<dbReference type="GO" id="GO:0003677">
    <property type="term" value="F:DNA binding"/>
    <property type="evidence" value="ECO:0007669"/>
    <property type="project" value="UniProtKB-KW"/>
</dbReference>
<reference evidence="5 6" key="1">
    <citation type="journal article" date="2015" name="Genome Announc.">
        <title>Expanding the biotechnology potential of lactobacilli through comparative genomics of 213 strains and associated genera.</title>
        <authorList>
            <person name="Sun Z."/>
            <person name="Harris H.M."/>
            <person name="McCann A."/>
            <person name="Guo C."/>
            <person name="Argimon S."/>
            <person name="Zhang W."/>
            <person name="Yang X."/>
            <person name="Jeffery I.B."/>
            <person name="Cooney J.C."/>
            <person name="Kagawa T.F."/>
            <person name="Liu W."/>
            <person name="Song Y."/>
            <person name="Salvetti E."/>
            <person name="Wrobel A."/>
            <person name="Rasinkangas P."/>
            <person name="Parkhill J."/>
            <person name="Rea M.C."/>
            <person name="O'Sullivan O."/>
            <person name="Ritari J."/>
            <person name="Douillard F.P."/>
            <person name="Paul Ross R."/>
            <person name="Yang R."/>
            <person name="Briner A.E."/>
            <person name="Felis G.E."/>
            <person name="de Vos W.M."/>
            <person name="Barrangou R."/>
            <person name="Klaenhammer T.R."/>
            <person name="Caufield P.W."/>
            <person name="Cui Y."/>
            <person name="Zhang H."/>
            <person name="O'Toole P.W."/>
        </authorList>
    </citation>
    <scope>NUCLEOTIDE SEQUENCE [LARGE SCALE GENOMIC DNA]</scope>
    <source>
        <strain evidence="5 6">DSM 20653</strain>
    </source>
</reference>
<dbReference type="GO" id="GO:0003700">
    <property type="term" value="F:DNA-binding transcription factor activity"/>
    <property type="evidence" value="ECO:0007669"/>
    <property type="project" value="InterPro"/>
</dbReference>
<keyword evidence="2" id="KW-0238">DNA-binding</keyword>
<feature type="domain" description="HTH arsR-type" evidence="4">
    <location>
        <begin position="12"/>
        <end position="109"/>
    </location>
</feature>
<dbReference type="InterPro" id="IPR036388">
    <property type="entry name" value="WH-like_DNA-bd_sf"/>
</dbReference>
<dbReference type="InterPro" id="IPR036390">
    <property type="entry name" value="WH_DNA-bd_sf"/>
</dbReference>
<dbReference type="InterPro" id="IPR001845">
    <property type="entry name" value="HTH_ArsR_DNA-bd_dom"/>
</dbReference>
<comment type="caution">
    <text evidence="5">The sequence shown here is derived from an EMBL/GenBank/DDBJ whole genome shotgun (WGS) entry which is preliminary data.</text>
</comment>
<dbReference type="InterPro" id="IPR051081">
    <property type="entry name" value="HTH_MetalResp_TranReg"/>
</dbReference>
<dbReference type="PANTHER" id="PTHR33154:SF33">
    <property type="entry name" value="TRANSCRIPTIONAL REPRESSOR SDPR"/>
    <property type="match status" value="1"/>
</dbReference>
<organism evidence="5 6">
    <name type="scientific">Ligilactobacillus araffinosus DSM 20653</name>
    <dbReference type="NCBI Taxonomy" id="1423820"/>
    <lineage>
        <taxon>Bacteria</taxon>
        <taxon>Bacillati</taxon>
        <taxon>Bacillota</taxon>
        <taxon>Bacilli</taxon>
        <taxon>Lactobacillales</taxon>
        <taxon>Lactobacillaceae</taxon>
        <taxon>Ligilactobacillus</taxon>
    </lineage>
</organism>
<dbReference type="PATRIC" id="fig|1423820.4.peg.107"/>
<dbReference type="RefSeq" id="WP_057906276.1">
    <property type="nucleotide sequence ID" value="NZ_AYYZ01000011.1"/>
</dbReference>
<keyword evidence="6" id="KW-1185">Reference proteome</keyword>
<gene>
    <name evidence="5" type="ORF">FC64_GL000104</name>
</gene>
<sequence length="111" mass="12676">MAVSKLNQQQEAAIKSFEKDFNVMHALADRNRQKIIVLLAHHLDDGLTVTSITERMAITQPAVSHHLKILRDAGIVSFHKKGLQSVYYLTLKEPLKRLEQSLKGLRTKFEK</sequence>
<dbReference type="Pfam" id="PF01022">
    <property type="entry name" value="HTH_5"/>
    <property type="match status" value="1"/>
</dbReference>
<keyword evidence="1" id="KW-0805">Transcription regulation</keyword>
<evidence type="ECO:0000313" key="5">
    <source>
        <dbReference type="EMBL" id="KRM52961.1"/>
    </source>
</evidence>
<dbReference type="InterPro" id="IPR011991">
    <property type="entry name" value="ArsR-like_HTH"/>
</dbReference>
<evidence type="ECO:0000259" key="4">
    <source>
        <dbReference type="PROSITE" id="PS50987"/>
    </source>
</evidence>
<dbReference type="STRING" id="1423820.FC64_GL000104"/>
<dbReference type="CDD" id="cd00090">
    <property type="entry name" value="HTH_ARSR"/>
    <property type="match status" value="1"/>
</dbReference>
<dbReference type="Gene3D" id="1.10.10.10">
    <property type="entry name" value="Winged helix-like DNA-binding domain superfamily/Winged helix DNA-binding domain"/>
    <property type="match status" value="1"/>
</dbReference>
<dbReference type="PANTHER" id="PTHR33154">
    <property type="entry name" value="TRANSCRIPTIONAL REGULATOR, ARSR FAMILY"/>
    <property type="match status" value="1"/>
</dbReference>
<accession>A0A0R1ZE70</accession>